<organism evidence="2">
    <name type="scientific">hydrothermal vent metagenome</name>
    <dbReference type="NCBI Taxonomy" id="652676"/>
    <lineage>
        <taxon>unclassified sequences</taxon>
        <taxon>metagenomes</taxon>
        <taxon>ecological metagenomes</taxon>
    </lineage>
</organism>
<dbReference type="Pfam" id="PF02810">
    <property type="entry name" value="SEC-C"/>
    <property type="match status" value="1"/>
</dbReference>
<dbReference type="PANTHER" id="PTHR33747">
    <property type="entry name" value="UPF0225 PROTEIN SCO1677"/>
    <property type="match status" value="1"/>
</dbReference>
<evidence type="ECO:0008006" key="3">
    <source>
        <dbReference type="Google" id="ProtNLM"/>
    </source>
</evidence>
<reference evidence="2" key="1">
    <citation type="submission" date="2016-10" db="EMBL/GenBank/DDBJ databases">
        <authorList>
            <person name="de Groot N.N."/>
        </authorList>
    </citation>
    <scope>NUCLEOTIDE SEQUENCE</scope>
</reference>
<dbReference type="Gene3D" id="3.10.450.50">
    <property type="match status" value="1"/>
</dbReference>
<dbReference type="AlphaFoldDB" id="A0A1W1BPK5"/>
<feature type="region of interest" description="Disordered" evidence="1">
    <location>
        <begin position="187"/>
        <end position="207"/>
    </location>
</feature>
<accession>A0A1W1BPK5</accession>
<gene>
    <name evidence="2" type="ORF">MNB_SV-9-1605</name>
</gene>
<sequence length="232" mass="26604">MKNINPNVEKLLELGKESLFEVDYKELGLLYSDKEDLLSVIFDDNLHFSNKNRNYPYAPIHAIYALGKLEIEETFDEVSKLINRYDDDYLANAIVDYAKDLNCLNKINFIPSFYKALNREVKKEEVIEKTPEPVVEKEEVVEKAPEPVVAKEEVVEKAPEPIIKKEEEVIVIETDELIKEAINEMHDKDDNKPAVKKGRAPVKEPVKHIKVGRNEPCPCGSGKKYKKCCLNS</sequence>
<protein>
    <recommendedName>
        <fullName evidence="3">Protein export cytoplasm protein SecA ATPase RNA helicase (TC 3.A.5.1.1)</fullName>
    </recommendedName>
</protein>
<dbReference type="InterPro" id="IPR004027">
    <property type="entry name" value="SEC_C_motif"/>
</dbReference>
<name>A0A1W1BPK5_9ZZZZ</name>
<proteinExistence type="predicted"/>
<dbReference type="SUPFAM" id="SSF103642">
    <property type="entry name" value="Sec-C motif"/>
    <property type="match status" value="1"/>
</dbReference>
<evidence type="ECO:0000256" key="1">
    <source>
        <dbReference type="SAM" id="MobiDB-lite"/>
    </source>
</evidence>
<dbReference type="PANTHER" id="PTHR33747:SF1">
    <property type="entry name" value="ADENYLATE CYCLASE-ASSOCIATED CAP C-TERMINAL DOMAIN-CONTAINING PROTEIN"/>
    <property type="match status" value="1"/>
</dbReference>
<dbReference type="EMBL" id="FPHG01000028">
    <property type="protein sequence ID" value="SFV55469.1"/>
    <property type="molecule type" value="Genomic_DNA"/>
</dbReference>
<evidence type="ECO:0000313" key="2">
    <source>
        <dbReference type="EMBL" id="SFV55469.1"/>
    </source>
</evidence>